<dbReference type="EMBL" id="JADYXP020000013">
    <property type="protein sequence ID" value="KAL0111282.1"/>
    <property type="molecule type" value="Genomic_DNA"/>
</dbReference>
<sequence>MTGCTAPNCSNSDTKGFLMQVLVTPFRVYFANNMWERPRVDEKRKLKITAVPTIFENKAKKVARSHSEQCIETEVQILKIKKRIQCEKNPLLNDNTKENNKKENNNKNCENNNCEKSRGINTVLTQER</sequence>
<evidence type="ECO:0000313" key="3">
    <source>
        <dbReference type="Proteomes" id="UP001430953"/>
    </source>
</evidence>
<protein>
    <submittedName>
        <fullName evidence="2">Uncharacterized protein</fullName>
    </submittedName>
</protein>
<dbReference type="AlphaFoldDB" id="A0AAW2FBD9"/>
<feature type="region of interest" description="Disordered" evidence="1">
    <location>
        <begin position="91"/>
        <end position="115"/>
    </location>
</feature>
<organism evidence="2 3">
    <name type="scientific">Cardiocondyla obscurior</name>
    <dbReference type="NCBI Taxonomy" id="286306"/>
    <lineage>
        <taxon>Eukaryota</taxon>
        <taxon>Metazoa</taxon>
        <taxon>Ecdysozoa</taxon>
        <taxon>Arthropoda</taxon>
        <taxon>Hexapoda</taxon>
        <taxon>Insecta</taxon>
        <taxon>Pterygota</taxon>
        <taxon>Neoptera</taxon>
        <taxon>Endopterygota</taxon>
        <taxon>Hymenoptera</taxon>
        <taxon>Apocrita</taxon>
        <taxon>Aculeata</taxon>
        <taxon>Formicoidea</taxon>
        <taxon>Formicidae</taxon>
        <taxon>Myrmicinae</taxon>
        <taxon>Cardiocondyla</taxon>
    </lineage>
</organism>
<name>A0AAW2FBD9_9HYME</name>
<accession>A0AAW2FBD9</accession>
<comment type="caution">
    <text evidence="2">The sequence shown here is derived from an EMBL/GenBank/DDBJ whole genome shotgun (WGS) entry which is preliminary data.</text>
</comment>
<dbReference type="Proteomes" id="UP001430953">
    <property type="component" value="Unassembled WGS sequence"/>
</dbReference>
<keyword evidence="3" id="KW-1185">Reference proteome</keyword>
<gene>
    <name evidence="2" type="ORF">PUN28_012886</name>
</gene>
<proteinExistence type="predicted"/>
<evidence type="ECO:0000313" key="2">
    <source>
        <dbReference type="EMBL" id="KAL0111282.1"/>
    </source>
</evidence>
<reference evidence="2 3" key="1">
    <citation type="submission" date="2023-03" db="EMBL/GenBank/DDBJ databases">
        <title>High recombination rates correlate with genetic variation in Cardiocondyla obscurior ants.</title>
        <authorList>
            <person name="Errbii M."/>
        </authorList>
    </citation>
    <scope>NUCLEOTIDE SEQUENCE [LARGE SCALE GENOMIC DNA]</scope>
    <source>
        <strain evidence="2">Alpha-2009</strain>
        <tissue evidence="2">Whole body</tissue>
    </source>
</reference>
<feature type="compositionally biased region" description="Basic and acidic residues" evidence="1">
    <location>
        <begin position="95"/>
        <end position="105"/>
    </location>
</feature>
<evidence type="ECO:0000256" key="1">
    <source>
        <dbReference type="SAM" id="MobiDB-lite"/>
    </source>
</evidence>